<dbReference type="AlphaFoldDB" id="A0A2P6MTD5"/>
<comment type="caution">
    <text evidence="2">The sequence shown here is derived from an EMBL/GenBank/DDBJ whole genome shotgun (WGS) entry which is preliminary data.</text>
</comment>
<dbReference type="SUPFAM" id="SSF51735">
    <property type="entry name" value="NAD(P)-binding Rossmann-fold domains"/>
    <property type="match status" value="1"/>
</dbReference>
<protein>
    <recommendedName>
        <fullName evidence="5">Retinol dehydrogenase 12-like</fullName>
    </recommendedName>
</protein>
<dbReference type="OrthoDB" id="25001at2759"/>
<evidence type="ECO:0008006" key="5">
    <source>
        <dbReference type="Google" id="ProtNLM"/>
    </source>
</evidence>
<gene>
    <name evidence="3" type="ORF">PROFUN_14407</name>
    <name evidence="2" type="ORF">PROFUN_16023</name>
</gene>
<dbReference type="PANTHER" id="PTHR43157">
    <property type="entry name" value="PHOSPHATIDYLINOSITOL-GLYCAN BIOSYNTHESIS CLASS F PROTEIN-RELATED"/>
    <property type="match status" value="1"/>
</dbReference>
<evidence type="ECO:0000313" key="2">
    <source>
        <dbReference type="EMBL" id="PRP74969.1"/>
    </source>
</evidence>
<keyword evidence="4" id="KW-1185">Reference proteome</keyword>
<dbReference type="Gene3D" id="3.40.50.720">
    <property type="entry name" value="NAD(P)-binding Rossmann-like Domain"/>
    <property type="match status" value="1"/>
</dbReference>
<proteinExistence type="predicted"/>
<evidence type="ECO:0000256" key="1">
    <source>
        <dbReference type="ARBA" id="ARBA00023002"/>
    </source>
</evidence>
<sequence>MRGKTVVITGSNSGIGKDVAKSLAEMGARIIMACRNKEKALQAAKDIQNASGSSRIEFIPLDLCSNKSIRSFANTIFEKKIEIDVLVNNAGVLFLNSNAIPNGQRRSADGVAVEFAANYLGHYLLTDLLLDNLTRNNARVVNVTSSLHHIAELDFSDIESVKSPHIIAYARSKLAQIYHAKSIQKHFDGIVGCKATINAVHPGYIASNIVEYLPSPIVWLFKALWSFVHWDTSSGAAPIIHLVTSPTYEGVGGQYFSRMKMTKSSKVSYDRDVGQRLWNVSKSMVVSVLQ</sequence>
<organism evidence="2 4">
    <name type="scientific">Planoprotostelium fungivorum</name>
    <dbReference type="NCBI Taxonomy" id="1890364"/>
    <lineage>
        <taxon>Eukaryota</taxon>
        <taxon>Amoebozoa</taxon>
        <taxon>Evosea</taxon>
        <taxon>Variosea</taxon>
        <taxon>Cavosteliida</taxon>
        <taxon>Cavosteliaceae</taxon>
        <taxon>Planoprotostelium</taxon>
    </lineage>
</organism>
<dbReference type="Proteomes" id="UP000241769">
    <property type="component" value="Unassembled WGS sequence"/>
</dbReference>
<evidence type="ECO:0000313" key="4">
    <source>
        <dbReference type="Proteomes" id="UP000241769"/>
    </source>
</evidence>
<dbReference type="PANTHER" id="PTHR43157:SF56">
    <property type="entry name" value="SHORT-CHAIN DEHYDROGENASE_REDUCTASE FAMILY PROTEIN"/>
    <property type="match status" value="1"/>
</dbReference>
<name>A0A2P6MTD5_9EUKA</name>
<dbReference type="InterPro" id="IPR002347">
    <property type="entry name" value="SDR_fam"/>
</dbReference>
<dbReference type="InParanoid" id="A0A2P6MTD5"/>
<dbReference type="EMBL" id="MDYQ01000336">
    <property type="protein sequence ID" value="PRP76301.1"/>
    <property type="molecule type" value="Genomic_DNA"/>
</dbReference>
<dbReference type="STRING" id="1890364.A0A2P6MTD5"/>
<dbReference type="EMBL" id="MDYQ01000422">
    <property type="protein sequence ID" value="PRP74969.1"/>
    <property type="molecule type" value="Genomic_DNA"/>
</dbReference>
<keyword evidence="1" id="KW-0560">Oxidoreductase</keyword>
<accession>A0A2P6MTD5</accession>
<dbReference type="PRINTS" id="PR00081">
    <property type="entry name" value="GDHRDH"/>
</dbReference>
<dbReference type="GO" id="GO:0016491">
    <property type="term" value="F:oxidoreductase activity"/>
    <property type="evidence" value="ECO:0007669"/>
    <property type="project" value="UniProtKB-KW"/>
</dbReference>
<reference evidence="2 4" key="1">
    <citation type="journal article" date="2018" name="Genome Biol. Evol.">
        <title>Multiple Roots of Fruiting Body Formation in Amoebozoa.</title>
        <authorList>
            <person name="Hillmann F."/>
            <person name="Forbes G."/>
            <person name="Novohradska S."/>
            <person name="Ferling I."/>
            <person name="Riege K."/>
            <person name="Groth M."/>
            <person name="Westermann M."/>
            <person name="Marz M."/>
            <person name="Spaller T."/>
            <person name="Winckler T."/>
            <person name="Schaap P."/>
            <person name="Glockner G."/>
        </authorList>
    </citation>
    <scope>NUCLEOTIDE SEQUENCE [LARGE SCALE GENOMIC DNA]</scope>
    <source>
        <strain evidence="2 4">Jena</strain>
    </source>
</reference>
<dbReference type="Pfam" id="PF00106">
    <property type="entry name" value="adh_short"/>
    <property type="match status" value="1"/>
</dbReference>
<evidence type="ECO:0000313" key="3">
    <source>
        <dbReference type="EMBL" id="PRP76301.1"/>
    </source>
</evidence>
<dbReference type="InterPro" id="IPR036291">
    <property type="entry name" value="NAD(P)-bd_dom_sf"/>
</dbReference>